<evidence type="ECO:0000256" key="4">
    <source>
        <dbReference type="ARBA" id="ARBA00004613"/>
    </source>
</evidence>
<gene>
    <name evidence="22" type="ORF">METZ01_LOCUS336727</name>
</gene>
<evidence type="ECO:0000256" key="12">
    <source>
        <dbReference type="ARBA" id="ARBA00022824"/>
    </source>
</evidence>
<dbReference type="GO" id="GO:0005794">
    <property type="term" value="C:Golgi apparatus"/>
    <property type="evidence" value="ECO:0007669"/>
    <property type="project" value="UniProtKB-SubCell"/>
</dbReference>
<evidence type="ECO:0000259" key="21">
    <source>
        <dbReference type="Pfam" id="PF04389"/>
    </source>
</evidence>
<evidence type="ECO:0000256" key="10">
    <source>
        <dbReference type="ARBA" id="ARBA00022729"/>
    </source>
</evidence>
<dbReference type="GO" id="GO:0005576">
    <property type="term" value="C:extracellular region"/>
    <property type="evidence" value="ECO:0007669"/>
    <property type="project" value="UniProtKB-SubCell"/>
</dbReference>
<evidence type="ECO:0000256" key="20">
    <source>
        <dbReference type="ARBA" id="ARBA00033328"/>
    </source>
</evidence>
<evidence type="ECO:0000256" key="16">
    <source>
        <dbReference type="ARBA" id="ARBA00023145"/>
    </source>
</evidence>
<protein>
    <recommendedName>
        <fullName evidence="5">Carboxypeptidase Q</fullName>
    </recommendedName>
    <alternativeName>
        <fullName evidence="20">Plasma glutamate carboxypeptidase</fullName>
    </alternativeName>
</protein>
<dbReference type="GO" id="GO:0005783">
    <property type="term" value="C:endoplasmic reticulum"/>
    <property type="evidence" value="ECO:0007669"/>
    <property type="project" value="UniProtKB-SubCell"/>
</dbReference>
<dbReference type="InterPro" id="IPR039866">
    <property type="entry name" value="CPQ"/>
</dbReference>
<dbReference type="GO" id="GO:0005764">
    <property type="term" value="C:lysosome"/>
    <property type="evidence" value="ECO:0007669"/>
    <property type="project" value="UniProtKB-SubCell"/>
</dbReference>
<evidence type="ECO:0000256" key="17">
    <source>
        <dbReference type="ARBA" id="ARBA00023180"/>
    </source>
</evidence>
<evidence type="ECO:0000256" key="14">
    <source>
        <dbReference type="ARBA" id="ARBA00023034"/>
    </source>
</evidence>
<keyword evidence="14" id="KW-0333">Golgi apparatus</keyword>
<dbReference type="GO" id="GO:0004180">
    <property type="term" value="F:carboxypeptidase activity"/>
    <property type="evidence" value="ECO:0007669"/>
    <property type="project" value="UniProtKB-KW"/>
</dbReference>
<evidence type="ECO:0000256" key="3">
    <source>
        <dbReference type="ARBA" id="ARBA00004555"/>
    </source>
</evidence>
<feature type="domain" description="Peptidase M28" evidence="21">
    <location>
        <begin position="3"/>
        <end position="166"/>
    </location>
</feature>
<reference evidence="22" key="1">
    <citation type="submission" date="2018-05" db="EMBL/GenBank/DDBJ databases">
        <authorList>
            <person name="Lanie J.A."/>
            <person name="Ng W.-L."/>
            <person name="Kazmierczak K.M."/>
            <person name="Andrzejewski T.M."/>
            <person name="Davidsen T.M."/>
            <person name="Wayne K.J."/>
            <person name="Tettelin H."/>
            <person name="Glass J.I."/>
            <person name="Rusch D."/>
            <person name="Podicherti R."/>
            <person name="Tsui H.-C.T."/>
            <person name="Winkler M.E."/>
        </authorList>
    </citation>
    <scope>NUCLEOTIDE SEQUENCE</scope>
</reference>
<keyword evidence="13" id="KW-0862">Zinc</keyword>
<dbReference type="PANTHER" id="PTHR12053">
    <property type="entry name" value="PROTEASE FAMILY M28 PLASMA GLUTAMATE CARBOXYPEPTIDASE-RELATED"/>
    <property type="match status" value="1"/>
</dbReference>
<dbReference type="Pfam" id="PF04389">
    <property type="entry name" value="Peptidase_M28"/>
    <property type="match status" value="1"/>
</dbReference>
<dbReference type="GO" id="GO:0070573">
    <property type="term" value="F:metallodipeptidase activity"/>
    <property type="evidence" value="ECO:0007669"/>
    <property type="project" value="InterPro"/>
</dbReference>
<keyword evidence="7" id="KW-0121">Carboxypeptidase</keyword>
<feature type="non-terminal residue" evidence="22">
    <location>
        <position position="1"/>
    </location>
</feature>
<keyword evidence="15" id="KW-0482">Metalloprotease</keyword>
<keyword evidence="8" id="KW-0645">Protease</keyword>
<organism evidence="22">
    <name type="scientific">marine metagenome</name>
    <dbReference type="NCBI Taxonomy" id="408172"/>
    <lineage>
        <taxon>unclassified sequences</taxon>
        <taxon>metagenomes</taxon>
        <taxon>ecological metagenomes</taxon>
    </lineage>
</organism>
<comment type="subunit">
    <text evidence="19">Homodimer. The monomeric form is inactive while the homodimer is active.</text>
</comment>
<dbReference type="InterPro" id="IPR007484">
    <property type="entry name" value="Peptidase_M28"/>
</dbReference>
<dbReference type="AlphaFoldDB" id="A0A382QE94"/>
<dbReference type="SUPFAM" id="SSF53187">
    <property type="entry name" value="Zn-dependent exopeptidases"/>
    <property type="match status" value="1"/>
</dbReference>
<keyword evidence="12" id="KW-0256">Endoplasmic reticulum</keyword>
<evidence type="ECO:0000256" key="5">
    <source>
        <dbReference type="ARBA" id="ARBA00014116"/>
    </source>
</evidence>
<keyword evidence="10" id="KW-0732">Signal</keyword>
<dbReference type="GO" id="GO:0046872">
    <property type="term" value="F:metal ion binding"/>
    <property type="evidence" value="ECO:0007669"/>
    <property type="project" value="UniProtKB-KW"/>
</dbReference>
<keyword evidence="6" id="KW-0964">Secreted</keyword>
<sequence>WGLGTGANDNGCNVAMMIDIARQMIKLDIKPKRTIRFALWNGEELGLYGSMAYTNKNESQLGNHIMAMSVDIGSGQITGFFTGGRPDILEATNKVIGEITELGPFTNIDIPLVGTDNFDFMMHGVGNLIGNHDPANYAPNYHAESDTYDKVDLKSLKINSAIVAAVTLGFANDLSLSLPRQSRKEIEELVKSTDLEQQMKSMMGIWDQWKEGKRGRQ</sequence>
<evidence type="ECO:0000256" key="18">
    <source>
        <dbReference type="ARBA" id="ARBA00023228"/>
    </source>
</evidence>
<evidence type="ECO:0000256" key="1">
    <source>
        <dbReference type="ARBA" id="ARBA00004240"/>
    </source>
</evidence>
<evidence type="ECO:0000256" key="9">
    <source>
        <dbReference type="ARBA" id="ARBA00022723"/>
    </source>
</evidence>
<evidence type="ECO:0000256" key="8">
    <source>
        <dbReference type="ARBA" id="ARBA00022670"/>
    </source>
</evidence>
<proteinExistence type="predicted"/>
<keyword evidence="17" id="KW-0325">Glycoprotein</keyword>
<comment type="subcellular location">
    <subcellularLocation>
        <location evidence="1">Endoplasmic reticulum</location>
    </subcellularLocation>
    <subcellularLocation>
        <location evidence="3">Golgi apparatus</location>
    </subcellularLocation>
    <subcellularLocation>
        <location evidence="2">Lysosome</location>
    </subcellularLocation>
    <subcellularLocation>
        <location evidence="4">Secreted</location>
    </subcellularLocation>
</comment>
<keyword evidence="18" id="KW-0458">Lysosome</keyword>
<evidence type="ECO:0000256" key="11">
    <source>
        <dbReference type="ARBA" id="ARBA00022801"/>
    </source>
</evidence>
<evidence type="ECO:0000313" key="22">
    <source>
        <dbReference type="EMBL" id="SVC83873.1"/>
    </source>
</evidence>
<evidence type="ECO:0000256" key="6">
    <source>
        <dbReference type="ARBA" id="ARBA00022525"/>
    </source>
</evidence>
<keyword evidence="16" id="KW-0865">Zymogen</keyword>
<evidence type="ECO:0000256" key="19">
    <source>
        <dbReference type="ARBA" id="ARBA00025833"/>
    </source>
</evidence>
<dbReference type="Gene3D" id="3.40.630.10">
    <property type="entry name" value="Zn peptidases"/>
    <property type="match status" value="1"/>
</dbReference>
<keyword evidence="9" id="KW-0479">Metal-binding</keyword>
<name>A0A382QE94_9ZZZZ</name>
<evidence type="ECO:0000256" key="15">
    <source>
        <dbReference type="ARBA" id="ARBA00023049"/>
    </source>
</evidence>
<dbReference type="GO" id="GO:0006508">
    <property type="term" value="P:proteolysis"/>
    <property type="evidence" value="ECO:0007669"/>
    <property type="project" value="UniProtKB-KW"/>
</dbReference>
<evidence type="ECO:0000256" key="13">
    <source>
        <dbReference type="ARBA" id="ARBA00022833"/>
    </source>
</evidence>
<keyword evidence="11" id="KW-0378">Hydrolase</keyword>
<accession>A0A382QE94</accession>
<dbReference type="EMBL" id="UINC01113925">
    <property type="protein sequence ID" value="SVC83873.1"/>
    <property type="molecule type" value="Genomic_DNA"/>
</dbReference>
<evidence type="ECO:0000256" key="2">
    <source>
        <dbReference type="ARBA" id="ARBA00004371"/>
    </source>
</evidence>
<dbReference type="PANTHER" id="PTHR12053:SF3">
    <property type="entry name" value="CARBOXYPEPTIDASE Q"/>
    <property type="match status" value="1"/>
</dbReference>
<evidence type="ECO:0000256" key="7">
    <source>
        <dbReference type="ARBA" id="ARBA00022645"/>
    </source>
</evidence>